<keyword evidence="2" id="KW-1185">Reference proteome</keyword>
<sequence>MTSTIPAYLLPSVPAYQPAHLEGDSTYATEILPGPPSLAAVQNPLAKRDPRKDSVIYSYLPASDPGTTYSGAMHGTWIGQDSRKSKRAKMDKGGSSGRAQRASARNQNGSSNVVEPVANPGGASGSQPPSADDSDVTMIIDDEPLISHSDSSQNILDQSQTSQAMSTRGKKKDKGKGKEVEVPVRVKEEPQTVSLRSPEPQVDLLNNNDHCSACRSQGALVYCDGCPRAFHLWCLDPPMESIDDGDSRWFCPACTGPKHPPRKHPPGLLAPLIQSVDVSIPTEYQLPDDIRNFFKDVGTSDRGNYVDISEIKPPRLNRHGQLEDRDAHRLRDRNGQPVLCFRCGTSALPESTTAAPPPMKRARNATVKGEQYEMWKNIISCDYCDLHWHLDCLDPPLPTMPSFSKKWMCPNHAEQIIAHKHRIPKQNATPIEVTKPGQHNNGNIEVVEPQTVKPLHIQPKVNVDEVLINGRRYRVPERIILLDFWNKISKTGGGQDADSRSSSPLTSLSSLEDEEPTHTPSPPTGSSLQSDLEVAQMLWDLKQGLHLDPSSVHGNGSSFQQSEQIMIVDSPVFLSQPSSKLVKTSKSTSTAKRASNKAFAAESTASTSSAPVVADSMVPPIETLSIMPSTSKRQRANPINPNKQTENGARGLRSRSKAADRVCIHRLSRRSGDELGNVSAPPAASSSKPPRIRVKLEEPDHSSLLFSSGPATLEPDVPESVSATAKPPLKKRGRKKVLVAAEPGPGGTSVKQENEPLAPAPKRGRKRKDRDDEAPYIDRSERNNKAKEQRQFKARVAKSVPSSTSVSSLSTIPSSNPTPGISNSTPATPSLKIRLPRMNALGSPMKPVATVSLARSS</sequence>
<comment type="caution">
    <text evidence="1">The sequence shown here is derived from an EMBL/GenBank/DDBJ whole genome shotgun (WGS) entry which is preliminary data.</text>
</comment>
<organism evidence="1 2">
    <name type="scientific">Lentinula aff. lateritia</name>
    <dbReference type="NCBI Taxonomy" id="2804960"/>
    <lineage>
        <taxon>Eukaryota</taxon>
        <taxon>Fungi</taxon>
        <taxon>Dikarya</taxon>
        <taxon>Basidiomycota</taxon>
        <taxon>Agaricomycotina</taxon>
        <taxon>Agaricomycetes</taxon>
        <taxon>Agaricomycetidae</taxon>
        <taxon>Agaricales</taxon>
        <taxon>Marasmiineae</taxon>
        <taxon>Omphalotaceae</taxon>
        <taxon>Lentinula</taxon>
    </lineage>
</organism>
<accession>A0ACC1UBK7</accession>
<proteinExistence type="predicted"/>
<evidence type="ECO:0000313" key="1">
    <source>
        <dbReference type="EMBL" id="KAJ3814309.1"/>
    </source>
</evidence>
<name>A0ACC1UBK7_9AGAR</name>
<dbReference type="EMBL" id="MU794971">
    <property type="protein sequence ID" value="KAJ3814309.1"/>
    <property type="molecule type" value="Genomic_DNA"/>
</dbReference>
<evidence type="ECO:0000313" key="2">
    <source>
        <dbReference type="Proteomes" id="UP001163835"/>
    </source>
</evidence>
<reference evidence="1" key="1">
    <citation type="submission" date="2022-09" db="EMBL/GenBank/DDBJ databases">
        <title>A Global Phylogenomic Analysis of the Shiitake Genus Lentinula.</title>
        <authorList>
            <consortium name="DOE Joint Genome Institute"/>
            <person name="Sierra-Patev S."/>
            <person name="Min B."/>
            <person name="Naranjo-Ortiz M."/>
            <person name="Looney B."/>
            <person name="Konkel Z."/>
            <person name="Slot J.C."/>
            <person name="Sakamoto Y."/>
            <person name="Steenwyk J.L."/>
            <person name="Rokas A."/>
            <person name="Carro J."/>
            <person name="Camarero S."/>
            <person name="Ferreira P."/>
            <person name="Molpeceres G."/>
            <person name="Ruiz-Duenas F.J."/>
            <person name="Serrano A."/>
            <person name="Henrissat B."/>
            <person name="Drula E."/>
            <person name="Hughes K.W."/>
            <person name="Mata J.L."/>
            <person name="Ishikawa N.K."/>
            <person name="Vargas-Isla R."/>
            <person name="Ushijima S."/>
            <person name="Smith C.A."/>
            <person name="Ahrendt S."/>
            <person name="Andreopoulos W."/>
            <person name="He G."/>
            <person name="Labutti K."/>
            <person name="Lipzen A."/>
            <person name="Ng V."/>
            <person name="Riley R."/>
            <person name="Sandor L."/>
            <person name="Barry K."/>
            <person name="Martinez A.T."/>
            <person name="Xiao Y."/>
            <person name="Gibbons J.G."/>
            <person name="Terashima K."/>
            <person name="Grigoriev I.V."/>
            <person name="Hibbett D.S."/>
        </authorList>
    </citation>
    <scope>NUCLEOTIDE SEQUENCE</scope>
    <source>
        <strain evidence="1">TMI1499</strain>
    </source>
</reference>
<protein>
    <submittedName>
        <fullName evidence="1">Uncharacterized protein</fullName>
    </submittedName>
</protein>
<dbReference type="Proteomes" id="UP001163835">
    <property type="component" value="Unassembled WGS sequence"/>
</dbReference>
<gene>
    <name evidence="1" type="ORF">F5876DRAFT_86521</name>
</gene>